<gene>
    <name evidence="1" type="ORF">FN846DRAFT_764885</name>
</gene>
<feature type="non-terminal residue" evidence="1">
    <location>
        <position position="1"/>
    </location>
</feature>
<protein>
    <submittedName>
        <fullName evidence="1">Uncharacterized protein</fullName>
    </submittedName>
</protein>
<name>A0A5J5ELW4_9PEZI</name>
<evidence type="ECO:0000313" key="2">
    <source>
        <dbReference type="Proteomes" id="UP000326924"/>
    </source>
</evidence>
<dbReference type="EMBL" id="VXIS01000221">
    <property type="protein sequence ID" value="KAA8896223.1"/>
    <property type="molecule type" value="Genomic_DNA"/>
</dbReference>
<reference evidence="1 2" key="1">
    <citation type="submission" date="2019-09" db="EMBL/GenBank/DDBJ databases">
        <title>Draft genome of the ectomycorrhizal ascomycete Sphaerosporella brunnea.</title>
        <authorList>
            <consortium name="DOE Joint Genome Institute"/>
            <person name="Benucci G.M."/>
            <person name="Marozzi G."/>
            <person name="Antonielli L."/>
            <person name="Sanchez S."/>
            <person name="Marco P."/>
            <person name="Wang X."/>
            <person name="Falini L.B."/>
            <person name="Barry K."/>
            <person name="Haridas S."/>
            <person name="Lipzen A."/>
            <person name="Labutti K."/>
            <person name="Grigoriev I.V."/>
            <person name="Murat C."/>
            <person name="Martin F."/>
            <person name="Albertini E."/>
            <person name="Donnini D."/>
            <person name="Bonito G."/>
        </authorList>
    </citation>
    <scope>NUCLEOTIDE SEQUENCE [LARGE SCALE GENOMIC DNA]</scope>
    <source>
        <strain evidence="1 2">Sb_GMNB300</strain>
    </source>
</reference>
<dbReference type="OrthoDB" id="5316756at2759"/>
<sequence>SVKRSLVKAELTRYMILSSQKCYFEESKRTLFMNLRRRGYPAVKLSEFEMQVQYETRLSVLQATGKKAADKEIPLLIPSLYNDVWNHLNLRPIFEAMTSTWSRNGVAIPDSLCGPLIKSLRRSDSFFDKTIKWNARIL</sequence>
<proteinExistence type="predicted"/>
<dbReference type="InParanoid" id="A0A5J5ELW4"/>
<accession>A0A5J5ELW4</accession>
<feature type="non-terminal residue" evidence="1">
    <location>
        <position position="138"/>
    </location>
</feature>
<organism evidence="1 2">
    <name type="scientific">Sphaerosporella brunnea</name>
    <dbReference type="NCBI Taxonomy" id="1250544"/>
    <lineage>
        <taxon>Eukaryota</taxon>
        <taxon>Fungi</taxon>
        <taxon>Dikarya</taxon>
        <taxon>Ascomycota</taxon>
        <taxon>Pezizomycotina</taxon>
        <taxon>Pezizomycetes</taxon>
        <taxon>Pezizales</taxon>
        <taxon>Pyronemataceae</taxon>
        <taxon>Sphaerosporella</taxon>
    </lineage>
</organism>
<comment type="caution">
    <text evidence="1">The sequence shown here is derived from an EMBL/GenBank/DDBJ whole genome shotgun (WGS) entry which is preliminary data.</text>
</comment>
<dbReference type="Proteomes" id="UP000326924">
    <property type="component" value="Unassembled WGS sequence"/>
</dbReference>
<keyword evidence="2" id="KW-1185">Reference proteome</keyword>
<dbReference type="AlphaFoldDB" id="A0A5J5ELW4"/>
<evidence type="ECO:0000313" key="1">
    <source>
        <dbReference type="EMBL" id="KAA8896223.1"/>
    </source>
</evidence>